<keyword evidence="3" id="KW-1185">Reference proteome</keyword>
<evidence type="ECO:0000313" key="3">
    <source>
        <dbReference type="Proteomes" id="UP000076962"/>
    </source>
</evidence>
<keyword evidence="1" id="KW-0472">Membrane</keyword>
<keyword evidence="1" id="KW-0812">Transmembrane</keyword>
<organism evidence="2 3">
    <name type="scientific">Candidatus Thiomargarita nelsonii</name>
    <dbReference type="NCBI Taxonomy" id="1003181"/>
    <lineage>
        <taxon>Bacteria</taxon>
        <taxon>Pseudomonadati</taxon>
        <taxon>Pseudomonadota</taxon>
        <taxon>Gammaproteobacteria</taxon>
        <taxon>Thiotrichales</taxon>
        <taxon>Thiotrichaceae</taxon>
        <taxon>Thiomargarita</taxon>
    </lineage>
</organism>
<feature type="transmembrane region" description="Helical" evidence="1">
    <location>
        <begin position="12"/>
        <end position="35"/>
    </location>
</feature>
<name>A0A0A6RJN0_9GAMM</name>
<gene>
    <name evidence="2" type="ORF">THIOM_001513</name>
</gene>
<comment type="caution">
    <text evidence="2">The sequence shown here is derived from an EMBL/GenBank/DDBJ whole genome shotgun (WGS) entry which is preliminary data.</text>
</comment>
<evidence type="ECO:0000256" key="1">
    <source>
        <dbReference type="SAM" id="Phobius"/>
    </source>
</evidence>
<feature type="transmembrane region" description="Helical" evidence="1">
    <location>
        <begin position="55"/>
        <end position="79"/>
    </location>
</feature>
<sequence length="160" mass="17948">MNEVRFPYKQKIVVSLLGILFFCVCMLCLGHLALTNDRGMILNQIIEFSVEGATIFYWCLTVASGLFVIFGILGLMIGLTTKKEIIITENEISAPKSGISKKIVSVKYSEITEMNIQSIQKERFLQIFYQGGRLSIPQSMLPSKQAFEELVNLVSTRANS</sequence>
<dbReference type="Proteomes" id="UP000076962">
    <property type="component" value="Unassembled WGS sequence"/>
</dbReference>
<accession>A0A0A6RJN0</accession>
<keyword evidence="1" id="KW-1133">Transmembrane helix</keyword>
<proteinExistence type="predicted"/>
<dbReference type="EMBL" id="LUTY01000803">
    <property type="protein sequence ID" value="OAD22673.1"/>
    <property type="molecule type" value="Genomic_DNA"/>
</dbReference>
<protein>
    <submittedName>
        <fullName evidence="2">Membrane protein</fullName>
    </submittedName>
</protein>
<evidence type="ECO:0000313" key="2">
    <source>
        <dbReference type="EMBL" id="OAD22673.1"/>
    </source>
</evidence>
<dbReference type="AlphaFoldDB" id="A0A0A6RJN0"/>
<reference evidence="2 3" key="1">
    <citation type="submission" date="2016-05" db="EMBL/GenBank/DDBJ databases">
        <title>Single-cell genome of chain-forming Candidatus Thiomargarita nelsonii and comparison to other large sulfur-oxidizing bacteria.</title>
        <authorList>
            <person name="Winkel M."/>
            <person name="Salman V."/>
            <person name="Woyke T."/>
            <person name="Schulz-Vogt H."/>
            <person name="Richter M."/>
            <person name="Flood B."/>
            <person name="Bailey J."/>
            <person name="Amann R."/>
            <person name="Mussmann M."/>
        </authorList>
    </citation>
    <scope>NUCLEOTIDE SEQUENCE [LARGE SCALE GENOMIC DNA]</scope>
    <source>
        <strain evidence="2 3">THI036</strain>
    </source>
</reference>